<dbReference type="AlphaFoldDB" id="J3MWD3"/>
<organism evidence="1">
    <name type="scientific">Oryza brachyantha</name>
    <name type="common">malo sina</name>
    <dbReference type="NCBI Taxonomy" id="4533"/>
    <lineage>
        <taxon>Eukaryota</taxon>
        <taxon>Viridiplantae</taxon>
        <taxon>Streptophyta</taxon>
        <taxon>Embryophyta</taxon>
        <taxon>Tracheophyta</taxon>
        <taxon>Spermatophyta</taxon>
        <taxon>Magnoliopsida</taxon>
        <taxon>Liliopsida</taxon>
        <taxon>Poales</taxon>
        <taxon>Poaceae</taxon>
        <taxon>BOP clade</taxon>
        <taxon>Oryzoideae</taxon>
        <taxon>Oryzeae</taxon>
        <taxon>Oryzinae</taxon>
        <taxon>Oryza</taxon>
    </lineage>
</organism>
<dbReference type="Proteomes" id="UP000006038">
    <property type="component" value="Chromosome 9"/>
</dbReference>
<proteinExistence type="predicted"/>
<accession>J3MWD3</accession>
<dbReference type="EnsemblPlants" id="OB09G13120.1">
    <property type="protein sequence ID" value="OB09G13120.1"/>
    <property type="gene ID" value="OB09G13120"/>
</dbReference>
<keyword evidence="2" id="KW-1185">Reference proteome</keyword>
<evidence type="ECO:0000313" key="1">
    <source>
        <dbReference type="EnsemblPlants" id="OB09G13120.1"/>
    </source>
</evidence>
<dbReference type="Gramene" id="OB09G13120.1">
    <property type="protein sequence ID" value="OB09G13120.1"/>
    <property type="gene ID" value="OB09G13120"/>
</dbReference>
<reference evidence="1" key="1">
    <citation type="journal article" date="2013" name="Nat. Commun.">
        <title>Whole-genome sequencing of Oryza brachyantha reveals mechanisms underlying Oryza genome evolution.</title>
        <authorList>
            <person name="Chen J."/>
            <person name="Huang Q."/>
            <person name="Gao D."/>
            <person name="Wang J."/>
            <person name="Lang Y."/>
            <person name="Liu T."/>
            <person name="Li B."/>
            <person name="Bai Z."/>
            <person name="Luis Goicoechea J."/>
            <person name="Liang C."/>
            <person name="Chen C."/>
            <person name="Zhang W."/>
            <person name="Sun S."/>
            <person name="Liao Y."/>
            <person name="Zhang X."/>
            <person name="Yang L."/>
            <person name="Song C."/>
            <person name="Wang M."/>
            <person name="Shi J."/>
            <person name="Liu G."/>
            <person name="Liu J."/>
            <person name="Zhou H."/>
            <person name="Zhou W."/>
            <person name="Yu Q."/>
            <person name="An N."/>
            <person name="Chen Y."/>
            <person name="Cai Q."/>
            <person name="Wang B."/>
            <person name="Liu B."/>
            <person name="Min J."/>
            <person name="Huang Y."/>
            <person name="Wu H."/>
            <person name="Li Z."/>
            <person name="Zhang Y."/>
            <person name="Yin Y."/>
            <person name="Song W."/>
            <person name="Jiang J."/>
            <person name="Jackson S.A."/>
            <person name="Wing R.A."/>
            <person name="Wang J."/>
            <person name="Chen M."/>
        </authorList>
    </citation>
    <scope>NUCLEOTIDE SEQUENCE [LARGE SCALE GENOMIC DNA]</scope>
    <source>
        <strain evidence="1">cv. IRGC 101232</strain>
    </source>
</reference>
<sequence>MVAFLACRHVWPLDPVRGAAHGPQSWSSPWVLCLSTHQGSIHPSMITYLSKCSSPLTIIISNIIVRVCIWTWKCLLQGTKVLKLHVRWWVVVVQALEILHHTHSISLPLLYINKIASLHSHSLPTPYSAFAWRIEP</sequence>
<reference evidence="1" key="2">
    <citation type="submission" date="2013-04" db="UniProtKB">
        <authorList>
            <consortium name="EnsemblPlants"/>
        </authorList>
    </citation>
    <scope>IDENTIFICATION</scope>
</reference>
<protein>
    <submittedName>
        <fullName evidence="1">Uncharacterized protein</fullName>
    </submittedName>
</protein>
<evidence type="ECO:0000313" key="2">
    <source>
        <dbReference type="Proteomes" id="UP000006038"/>
    </source>
</evidence>
<dbReference type="HOGENOM" id="CLU_1878635_0_0_1"/>
<name>J3MWD3_ORYBR</name>